<dbReference type="AlphaFoldDB" id="A0A941IBR9"/>
<evidence type="ECO:0000256" key="2">
    <source>
        <dbReference type="ARBA" id="ARBA00005722"/>
    </source>
</evidence>
<comment type="similarity">
    <text evidence="2">Belongs to the MipA/OmpV family.</text>
</comment>
<keyword evidence="4" id="KW-0472">Membrane</keyword>
<dbReference type="RefSeq" id="WP_212674547.1">
    <property type="nucleotide sequence ID" value="NZ_JAGSPJ010000002.1"/>
</dbReference>
<sequence length="286" mass="31562">MRKIYAFFTVALASCSNAYAQSPAQNLMPDGSHDMYVGLGILSRPLYEGAIKNKQTLMPVAQIQWSNGLFLAGMSAGWHLSNQFDVEYGPILTLEPNRTPSGTSNSIHVAYDSQSGLVGPESAGRTQIKSTNKLVGMDDLRTRLLMGGFYNRQLTSNLRFTNTFLAGAGNNKKGLRWTSDLRYHLKDIAPHHQLTFGIGVNLVNDAYAQSYFGVSDSEAGRSINPAYSASGGIKDYHADIFWNWNLSSAWLITSKLNVSRLQEVQASPLIDRKTNYSISTALAYRF</sequence>
<dbReference type="PANTHER" id="PTHR38776:SF1">
    <property type="entry name" value="MLTA-INTERACTING PROTEIN-RELATED"/>
    <property type="match status" value="1"/>
</dbReference>
<reference evidence="7" key="1">
    <citation type="submission" date="2021-04" db="EMBL/GenBank/DDBJ databases">
        <title>novel species isolated from subtropical streams in China.</title>
        <authorList>
            <person name="Lu H."/>
        </authorList>
    </citation>
    <scope>NUCLEOTIDE SEQUENCE</scope>
    <source>
        <strain evidence="7">FT137W</strain>
    </source>
</reference>
<dbReference type="EMBL" id="JAGSPJ010000002">
    <property type="protein sequence ID" value="MBR7799384.1"/>
    <property type="molecule type" value="Genomic_DNA"/>
</dbReference>
<keyword evidence="5" id="KW-0998">Cell outer membrane</keyword>
<evidence type="ECO:0000256" key="5">
    <source>
        <dbReference type="ARBA" id="ARBA00023237"/>
    </source>
</evidence>
<name>A0A941IBR9_9BURK</name>
<evidence type="ECO:0000313" key="8">
    <source>
        <dbReference type="Proteomes" id="UP000678545"/>
    </source>
</evidence>
<comment type="subcellular location">
    <subcellularLocation>
        <location evidence="1">Cell outer membrane</location>
    </subcellularLocation>
</comment>
<proteinExistence type="inferred from homology"/>
<dbReference type="InterPro" id="IPR010583">
    <property type="entry name" value="MipA"/>
</dbReference>
<gene>
    <name evidence="7" type="ORF">KDM90_05165</name>
</gene>
<evidence type="ECO:0000313" key="7">
    <source>
        <dbReference type="EMBL" id="MBR7799384.1"/>
    </source>
</evidence>
<dbReference type="PANTHER" id="PTHR38776">
    <property type="entry name" value="MLTA-INTERACTING PROTEIN-RELATED"/>
    <property type="match status" value="1"/>
</dbReference>
<evidence type="ECO:0000256" key="4">
    <source>
        <dbReference type="ARBA" id="ARBA00023136"/>
    </source>
</evidence>
<feature type="chain" id="PRO_5037381828" evidence="6">
    <location>
        <begin position="21"/>
        <end position="286"/>
    </location>
</feature>
<dbReference type="Proteomes" id="UP000678545">
    <property type="component" value="Unassembled WGS sequence"/>
</dbReference>
<dbReference type="Pfam" id="PF06629">
    <property type="entry name" value="MipA"/>
    <property type="match status" value="1"/>
</dbReference>
<dbReference type="PROSITE" id="PS51257">
    <property type="entry name" value="PROKAR_LIPOPROTEIN"/>
    <property type="match status" value="1"/>
</dbReference>
<protein>
    <submittedName>
        <fullName evidence="7">MipA/OmpV family protein</fullName>
    </submittedName>
</protein>
<keyword evidence="8" id="KW-1185">Reference proteome</keyword>
<accession>A0A941IBR9</accession>
<evidence type="ECO:0000256" key="1">
    <source>
        <dbReference type="ARBA" id="ARBA00004442"/>
    </source>
</evidence>
<feature type="signal peptide" evidence="6">
    <location>
        <begin position="1"/>
        <end position="20"/>
    </location>
</feature>
<evidence type="ECO:0000256" key="6">
    <source>
        <dbReference type="SAM" id="SignalP"/>
    </source>
</evidence>
<dbReference type="GO" id="GO:0009279">
    <property type="term" value="C:cell outer membrane"/>
    <property type="evidence" value="ECO:0007669"/>
    <property type="project" value="UniProtKB-SubCell"/>
</dbReference>
<organism evidence="7 8">
    <name type="scientific">Undibacterium fentianense</name>
    <dbReference type="NCBI Taxonomy" id="2828728"/>
    <lineage>
        <taxon>Bacteria</taxon>
        <taxon>Pseudomonadati</taxon>
        <taxon>Pseudomonadota</taxon>
        <taxon>Betaproteobacteria</taxon>
        <taxon>Burkholderiales</taxon>
        <taxon>Oxalobacteraceae</taxon>
        <taxon>Undibacterium</taxon>
    </lineage>
</organism>
<comment type="caution">
    <text evidence="7">The sequence shown here is derived from an EMBL/GenBank/DDBJ whole genome shotgun (WGS) entry which is preliminary data.</text>
</comment>
<keyword evidence="3 6" id="KW-0732">Signal</keyword>
<evidence type="ECO:0000256" key="3">
    <source>
        <dbReference type="ARBA" id="ARBA00022729"/>
    </source>
</evidence>